<sequence length="366" mass="39166">MVAKPGAELLPSAQPVQLVDARGRRAPKSRSQGYGLPPDDTLLAAYRALVVGRRFDRQAGSLVRQGRLAVYPSSHGQEASEVGAVLAVRDTDWVFPTYRDSVALVARGIDPVEVLTLLRGDWHCGYDPRAHRTAPQCTPLATQSLHAVGAAYAARARGLDDVALAFLGDGATSEGDFHEAVNFAAVFRAPVVFFVQNNKYAISVPLARQTAAPSLAHKAVGYGVPGIGVDGNDVAAVLAVVGAAAERARNGGGPTLIEAHTYRVEAHTNADDATRYRSDEEVAAWRERDPLDRITAYLSGAGLLTDTLVEEVAAEAEQVAEDVRTRVPQQTPPAPGELFSHVYADPTPQLREQAERLLADLAQEER</sequence>
<comment type="cofactor">
    <cofactor evidence="1">
        <name>thiamine diphosphate</name>
        <dbReference type="ChEBI" id="CHEBI:58937"/>
    </cofactor>
</comment>
<evidence type="ECO:0000256" key="1">
    <source>
        <dbReference type="ARBA" id="ARBA00001964"/>
    </source>
</evidence>
<organism evidence="5 6">
    <name type="scientific">Nonomuraea longicatena</name>
    <dbReference type="NCBI Taxonomy" id="83682"/>
    <lineage>
        <taxon>Bacteria</taxon>
        <taxon>Bacillati</taxon>
        <taxon>Actinomycetota</taxon>
        <taxon>Actinomycetes</taxon>
        <taxon>Streptosporangiales</taxon>
        <taxon>Streptosporangiaceae</taxon>
        <taxon>Nonomuraea</taxon>
    </lineage>
</organism>
<dbReference type="InterPro" id="IPR001017">
    <property type="entry name" value="DH_E1"/>
</dbReference>
<evidence type="ECO:0000256" key="2">
    <source>
        <dbReference type="ARBA" id="ARBA00023002"/>
    </source>
</evidence>
<dbReference type="PANTHER" id="PTHR43380">
    <property type="entry name" value="2-OXOISOVALERATE DEHYDROGENASE SUBUNIT ALPHA, MITOCHONDRIAL"/>
    <property type="match status" value="1"/>
</dbReference>
<protein>
    <submittedName>
        <fullName evidence="5">Pyruvate dehydrogenase (Acetyl-transferring) E1 component subunit alpha</fullName>
    </submittedName>
</protein>
<keyword evidence="6" id="KW-1185">Reference proteome</keyword>
<feature type="domain" description="Dehydrogenase E1 component" evidence="4">
    <location>
        <begin position="47"/>
        <end position="333"/>
    </location>
</feature>
<dbReference type="SUPFAM" id="SSF52518">
    <property type="entry name" value="Thiamin diphosphate-binding fold (THDP-binding)"/>
    <property type="match status" value="1"/>
</dbReference>
<evidence type="ECO:0000313" key="5">
    <source>
        <dbReference type="EMBL" id="GAA0954580.1"/>
    </source>
</evidence>
<dbReference type="Proteomes" id="UP001501578">
    <property type="component" value="Unassembled WGS sequence"/>
</dbReference>
<dbReference type="InterPro" id="IPR017596">
    <property type="entry name" value="PdhA/BkdA"/>
</dbReference>
<dbReference type="InterPro" id="IPR029061">
    <property type="entry name" value="THDP-binding"/>
</dbReference>
<proteinExistence type="predicted"/>
<dbReference type="Pfam" id="PF00676">
    <property type="entry name" value="E1_dh"/>
    <property type="match status" value="1"/>
</dbReference>
<keyword evidence="3" id="KW-0786">Thiamine pyrophosphate</keyword>
<dbReference type="EMBL" id="BAAAHQ010000070">
    <property type="protein sequence ID" value="GAA0954580.1"/>
    <property type="molecule type" value="Genomic_DNA"/>
</dbReference>
<dbReference type="CDD" id="cd02000">
    <property type="entry name" value="TPP_E1_PDC_ADC_BCADC"/>
    <property type="match status" value="1"/>
</dbReference>
<dbReference type="NCBIfam" id="TIGR03181">
    <property type="entry name" value="PDH_E1_alph_x"/>
    <property type="match status" value="1"/>
</dbReference>
<reference evidence="5 6" key="1">
    <citation type="journal article" date="2019" name="Int. J. Syst. Evol. Microbiol.">
        <title>The Global Catalogue of Microorganisms (GCM) 10K type strain sequencing project: providing services to taxonomists for standard genome sequencing and annotation.</title>
        <authorList>
            <consortium name="The Broad Institute Genomics Platform"/>
            <consortium name="The Broad Institute Genome Sequencing Center for Infectious Disease"/>
            <person name="Wu L."/>
            <person name="Ma J."/>
        </authorList>
    </citation>
    <scope>NUCLEOTIDE SEQUENCE [LARGE SCALE GENOMIC DNA]</scope>
    <source>
        <strain evidence="5 6">JCM 11136</strain>
    </source>
</reference>
<name>A0ABN1RBU5_9ACTN</name>
<dbReference type="Gene3D" id="3.40.50.970">
    <property type="match status" value="1"/>
</dbReference>
<accession>A0ABN1RBU5</accession>
<keyword evidence="5" id="KW-0670">Pyruvate</keyword>
<evidence type="ECO:0000256" key="3">
    <source>
        <dbReference type="ARBA" id="ARBA00023052"/>
    </source>
</evidence>
<comment type="caution">
    <text evidence="5">The sequence shown here is derived from an EMBL/GenBank/DDBJ whole genome shotgun (WGS) entry which is preliminary data.</text>
</comment>
<evidence type="ECO:0000259" key="4">
    <source>
        <dbReference type="Pfam" id="PF00676"/>
    </source>
</evidence>
<evidence type="ECO:0000313" key="6">
    <source>
        <dbReference type="Proteomes" id="UP001501578"/>
    </source>
</evidence>
<dbReference type="PANTHER" id="PTHR43380:SF1">
    <property type="entry name" value="2-OXOISOVALERATE DEHYDROGENASE SUBUNIT ALPHA, MITOCHONDRIAL"/>
    <property type="match status" value="1"/>
</dbReference>
<gene>
    <name evidence="5" type="primary">pdhA_3</name>
    <name evidence="5" type="ORF">GCM10009560_78590</name>
</gene>
<dbReference type="RefSeq" id="WP_425564116.1">
    <property type="nucleotide sequence ID" value="NZ_BAAAHQ010000070.1"/>
</dbReference>
<dbReference type="InterPro" id="IPR050771">
    <property type="entry name" value="Alpha-ketoacid_DH_E1_comp"/>
</dbReference>
<keyword evidence="2" id="KW-0560">Oxidoreductase</keyword>